<dbReference type="SMART" id="SM00421">
    <property type="entry name" value="HTH_LUXR"/>
    <property type="match status" value="1"/>
</dbReference>
<evidence type="ECO:0000256" key="1">
    <source>
        <dbReference type="ARBA" id="ARBA00022553"/>
    </source>
</evidence>
<dbReference type="PRINTS" id="PR00038">
    <property type="entry name" value="HTHLUXR"/>
</dbReference>
<dbReference type="OrthoDB" id="9808843at2"/>
<dbReference type="InterPro" id="IPR039420">
    <property type="entry name" value="WalR-like"/>
</dbReference>
<dbReference type="EMBL" id="VLTK01000014">
    <property type="protein sequence ID" value="TSI12826.1"/>
    <property type="molecule type" value="Genomic_DNA"/>
</dbReference>
<dbReference type="InterPro" id="IPR016032">
    <property type="entry name" value="Sig_transdc_resp-reg_C-effctor"/>
</dbReference>
<dbReference type="PROSITE" id="PS50110">
    <property type="entry name" value="RESPONSE_REGULATORY"/>
    <property type="match status" value="1"/>
</dbReference>
<name>A0A556C672_BREAU</name>
<keyword evidence="3" id="KW-0238">DNA-binding</keyword>
<evidence type="ECO:0000256" key="3">
    <source>
        <dbReference type="ARBA" id="ARBA00023125"/>
    </source>
</evidence>
<dbReference type="GO" id="GO:0003677">
    <property type="term" value="F:DNA binding"/>
    <property type="evidence" value="ECO:0007669"/>
    <property type="project" value="UniProtKB-KW"/>
</dbReference>
<accession>A0A556C672</accession>
<dbReference type="GO" id="GO:0006355">
    <property type="term" value="P:regulation of DNA-templated transcription"/>
    <property type="evidence" value="ECO:0007669"/>
    <property type="project" value="InterPro"/>
</dbReference>
<dbReference type="SUPFAM" id="SSF52172">
    <property type="entry name" value="CheY-like"/>
    <property type="match status" value="1"/>
</dbReference>
<organism evidence="8 9">
    <name type="scientific">Brevibacterium aurantiacum</name>
    <dbReference type="NCBI Taxonomy" id="273384"/>
    <lineage>
        <taxon>Bacteria</taxon>
        <taxon>Bacillati</taxon>
        <taxon>Actinomycetota</taxon>
        <taxon>Actinomycetes</taxon>
        <taxon>Micrococcales</taxon>
        <taxon>Brevibacteriaceae</taxon>
        <taxon>Brevibacterium</taxon>
    </lineage>
</organism>
<evidence type="ECO:0000256" key="5">
    <source>
        <dbReference type="PROSITE-ProRule" id="PRU00169"/>
    </source>
</evidence>
<dbReference type="Pfam" id="PF00072">
    <property type="entry name" value="Response_reg"/>
    <property type="match status" value="1"/>
</dbReference>
<dbReference type="Pfam" id="PF00196">
    <property type="entry name" value="GerE"/>
    <property type="match status" value="1"/>
</dbReference>
<evidence type="ECO:0000313" key="8">
    <source>
        <dbReference type="EMBL" id="TSI12826.1"/>
    </source>
</evidence>
<dbReference type="CDD" id="cd17535">
    <property type="entry name" value="REC_NarL-like"/>
    <property type="match status" value="1"/>
</dbReference>
<evidence type="ECO:0000256" key="2">
    <source>
        <dbReference type="ARBA" id="ARBA00023015"/>
    </source>
</evidence>
<dbReference type="PROSITE" id="PS50043">
    <property type="entry name" value="HTH_LUXR_2"/>
    <property type="match status" value="1"/>
</dbReference>
<dbReference type="CDD" id="cd06170">
    <property type="entry name" value="LuxR_C_like"/>
    <property type="match status" value="1"/>
</dbReference>
<protein>
    <submittedName>
        <fullName evidence="8">Response regulator transcription factor</fullName>
    </submittedName>
</protein>
<evidence type="ECO:0000313" key="9">
    <source>
        <dbReference type="Proteomes" id="UP000316406"/>
    </source>
</evidence>
<dbReference type="Gene3D" id="3.40.50.2300">
    <property type="match status" value="1"/>
</dbReference>
<evidence type="ECO:0000259" key="7">
    <source>
        <dbReference type="PROSITE" id="PS50110"/>
    </source>
</evidence>
<dbReference type="RefSeq" id="WP_143924087.1">
    <property type="nucleotide sequence ID" value="NZ_VLTK01000014.1"/>
</dbReference>
<reference evidence="8 9" key="1">
    <citation type="submission" date="2019-07" db="EMBL/GenBank/DDBJ databases">
        <title>Draft genome sequence of Brevibacterium aurantiacum XU54 isolated from Xinjiang China.</title>
        <authorList>
            <person name="Xu X."/>
        </authorList>
    </citation>
    <scope>NUCLEOTIDE SEQUENCE [LARGE SCALE GENOMIC DNA]</scope>
    <source>
        <strain evidence="8 9">XU54</strain>
    </source>
</reference>
<dbReference type="GO" id="GO:0000160">
    <property type="term" value="P:phosphorelay signal transduction system"/>
    <property type="evidence" value="ECO:0007669"/>
    <property type="project" value="InterPro"/>
</dbReference>
<feature type="domain" description="Response regulatory" evidence="7">
    <location>
        <begin position="5"/>
        <end position="122"/>
    </location>
</feature>
<evidence type="ECO:0000256" key="4">
    <source>
        <dbReference type="ARBA" id="ARBA00023163"/>
    </source>
</evidence>
<dbReference type="SMART" id="SM00448">
    <property type="entry name" value="REC"/>
    <property type="match status" value="1"/>
</dbReference>
<dbReference type="InterPro" id="IPR000792">
    <property type="entry name" value="Tscrpt_reg_LuxR_C"/>
</dbReference>
<dbReference type="AlphaFoldDB" id="A0A556C672"/>
<dbReference type="Proteomes" id="UP000316406">
    <property type="component" value="Unassembled WGS sequence"/>
</dbReference>
<keyword evidence="1" id="KW-0597">Phosphoprotein</keyword>
<keyword evidence="4" id="KW-0804">Transcription</keyword>
<keyword evidence="2" id="KW-0805">Transcription regulation</keyword>
<proteinExistence type="predicted"/>
<dbReference type="SUPFAM" id="SSF46894">
    <property type="entry name" value="C-terminal effector domain of the bipartite response regulators"/>
    <property type="match status" value="1"/>
</dbReference>
<dbReference type="InterPro" id="IPR011006">
    <property type="entry name" value="CheY-like_superfamily"/>
</dbReference>
<comment type="caution">
    <text evidence="8">The sequence shown here is derived from an EMBL/GenBank/DDBJ whole genome shotgun (WGS) entry which is preliminary data.</text>
</comment>
<dbReference type="InterPro" id="IPR058245">
    <property type="entry name" value="NreC/VraR/RcsB-like_REC"/>
</dbReference>
<gene>
    <name evidence="8" type="ORF">FO013_18745</name>
</gene>
<sequence>MTSIAVLIVEDHPIVSLGLTTVVSAQEDMSVAGQAARTEEVFEQLSTLAVDLVIIPLRFEGENKGLEICREIKAMPRATKVLMYTSFTSPSEATLAFLSGADSFLTKNQSQASLLETIRSTAVGKKVWITGLDSDTTARDLDDRINSSLLTKRESEVVGFVLQRFSNAEIARELYISVTTVKSHVSNAFQKLGLRNRRELFAHEDDS</sequence>
<comment type="caution">
    <text evidence="5">Lacks conserved residue(s) required for the propagation of feature annotation.</text>
</comment>
<dbReference type="PANTHER" id="PTHR43214:SF24">
    <property type="entry name" value="TRANSCRIPTIONAL REGULATORY PROTEIN NARL-RELATED"/>
    <property type="match status" value="1"/>
</dbReference>
<dbReference type="InterPro" id="IPR001789">
    <property type="entry name" value="Sig_transdc_resp-reg_receiver"/>
</dbReference>
<keyword evidence="9" id="KW-1185">Reference proteome</keyword>
<feature type="domain" description="HTH luxR-type" evidence="6">
    <location>
        <begin position="143"/>
        <end position="207"/>
    </location>
</feature>
<evidence type="ECO:0000259" key="6">
    <source>
        <dbReference type="PROSITE" id="PS50043"/>
    </source>
</evidence>
<dbReference type="PANTHER" id="PTHR43214">
    <property type="entry name" value="TWO-COMPONENT RESPONSE REGULATOR"/>
    <property type="match status" value="1"/>
</dbReference>